<dbReference type="Proteomes" id="UP001318860">
    <property type="component" value="Unassembled WGS sequence"/>
</dbReference>
<name>A0ABR0XZ11_REHGL</name>
<reference evidence="2 3" key="1">
    <citation type="journal article" date="2021" name="Comput. Struct. Biotechnol. J.">
        <title>De novo genome assembly of the potent medicinal plant Rehmannia glutinosa using nanopore technology.</title>
        <authorList>
            <person name="Ma L."/>
            <person name="Dong C."/>
            <person name="Song C."/>
            <person name="Wang X."/>
            <person name="Zheng X."/>
            <person name="Niu Y."/>
            <person name="Chen S."/>
            <person name="Feng W."/>
        </authorList>
    </citation>
    <scope>NUCLEOTIDE SEQUENCE [LARGE SCALE GENOMIC DNA]</scope>
    <source>
        <strain evidence="2">DH-2019</strain>
    </source>
</reference>
<feature type="compositionally biased region" description="Polar residues" evidence="1">
    <location>
        <begin position="10"/>
        <end position="29"/>
    </location>
</feature>
<evidence type="ECO:0000313" key="3">
    <source>
        <dbReference type="Proteomes" id="UP001318860"/>
    </source>
</evidence>
<sequence length="154" mass="17280">MVNSEKRQFTNDQWTDDVNQTSGDDKSVNVSLSGVEAPASASSSITRRLTGFFLEDGDEDLLLQRNDRENDVLQWMGALDMRVMGACRADESFSHIFYAFLVYSLLPYNLLLMKQHFEPSEVGHLAKCLCVPLVSIRVGKINKQGTFLSPTSVR</sequence>
<dbReference type="PANTHER" id="PTHR36741">
    <property type="entry name" value="OS07G0100500 PROTEIN"/>
    <property type="match status" value="1"/>
</dbReference>
<keyword evidence="3" id="KW-1185">Reference proteome</keyword>
<comment type="caution">
    <text evidence="2">The sequence shown here is derived from an EMBL/GenBank/DDBJ whole genome shotgun (WGS) entry which is preliminary data.</text>
</comment>
<feature type="region of interest" description="Disordered" evidence="1">
    <location>
        <begin position="1"/>
        <end position="29"/>
    </location>
</feature>
<accession>A0ABR0XZ11</accession>
<gene>
    <name evidence="2" type="ORF">DH2020_001200</name>
</gene>
<evidence type="ECO:0000256" key="1">
    <source>
        <dbReference type="SAM" id="MobiDB-lite"/>
    </source>
</evidence>
<protein>
    <submittedName>
        <fullName evidence="2">Uncharacterized protein</fullName>
    </submittedName>
</protein>
<dbReference type="EMBL" id="JABTTQ020000001">
    <property type="protein sequence ID" value="KAK6164336.1"/>
    <property type="molecule type" value="Genomic_DNA"/>
</dbReference>
<evidence type="ECO:0000313" key="2">
    <source>
        <dbReference type="EMBL" id="KAK6164336.1"/>
    </source>
</evidence>
<organism evidence="2 3">
    <name type="scientific">Rehmannia glutinosa</name>
    <name type="common">Chinese foxglove</name>
    <dbReference type="NCBI Taxonomy" id="99300"/>
    <lineage>
        <taxon>Eukaryota</taxon>
        <taxon>Viridiplantae</taxon>
        <taxon>Streptophyta</taxon>
        <taxon>Embryophyta</taxon>
        <taxon>Tracheophyta</taxon>
        <taxon>Spermatophyta</taxon>
        <taxon>Magnoliopsida</taxon>
        <taxon>eudicotyledons</taxon>
        <taxon>Gunneridae</taxon>
        <taxon>Pentapetalae</taxon>
        <taxon>asterids</taxon>
        <taxon>lamiids</taxon>
        <taxon>Lamiales</taxon>
        <taxon>Orobanchaceae</taxon>
        <taxon>Rehmannieae</taxon>
        <taxon>Rehmannia</taxon>
    </lineage>
</organism>
<dbReference type="PANTHER" id="PTHR36741:SF1">
    <property type="entry name" value="OS07G0100500 PROTEIN"/>
    <property type="match status" value="1"/>
</dbReference>
<proteinExistence type="predicted"/>